<keyword evidence="11" id="KW-1015">Disulfide bond</keyword>
<keyword evidence="6" id="KW-0812">Transmembrane</keyword>
<evidence type="ECO:0000256" key="12">
    <source>
        <dbReference type="ARBA" id="ARBA00023180"/>
    </source>
</evidence>
<dbReference type="InterPro" id="IPR001675">
    <property type="entry name" value="Glyco_trans_29"/>
</dbReference>
<keyword evidence="5" id="KW-0808">Transferase</keyword>
<dbReference type="PANTHER" id="PTHR45941:SF1">
    <property type="entry name" value="ALPHA-N-ACETYLGALACTOSAMINIDE ALPHA-2,6-SIALYLTRANSFERASE 1"/>
    <property type="match status" value="1"/>
</dbReference>
<comment type="subcellular location">
    <subcellularLocation>
        <location evidence="1">Golgi apparatus membrane</location>
        <topology evidence="1">Single-pass type II membrane protein</topology>
    </subcellularLocation>
</comment>
<dbReference type="InParanoid" id="A0A672H5U3"/>
<keyword evidence="8" id="KW-1133">Transmembrane helix</keyword>
<dbReference type="Pfam" id="PF00777">
    <property type="entry name" value="Glyco_transf_29"/>
    <property type="match status" value="1"/>
</dbReference>
<keyword evidence="9" id="KW-0333">Golgi apparatus</keyword>
<evidence type="ECO:0000256" key="3">
    <source>
        <dbReference type="ARBA" id="ARBA00006003"/>
    </source>
</evidence>
<dbReference type="InterPro" id="IPR012163">
    <property type="entry name" value="Sialyl_trans"/>
</dbReference>
<dbReference type="GO" id="GO:0009312">
    <property type="term" value="P:oligosaccharide biosynthetic process"/>
    <property type="evidence" value="ECO:0007669"/>
    <property type="project" value="TreeGrafter"/>
</dbReference>
<dbReference type="Gene3D" id="3.90.1480.20">
    <property type="entry name" value="Glycosyl transferase family 29"/>
    <property type="match status" value="1"/>
</dbReference>
<evidence type="ECO:0000256" key="6">
    <source>
        <dbReference type="ARBA" id="ARBA00022692"/>
    </source>
</evidence>
<evidence type="ECO:0000256" key="1">
    <source>
        <dbReference type="ARBA" id="ARBA00004323"/>
    </source>
</evidence>
<evidence type="ECO:0000256" key="14">
    <source>
        <dbReference type="ARBA" id="ARBA00039109"/>
    </source>
</evidence>
<evidence type="ECO:0000256" key="5">
    <source>
        <dbReference type="ARBA" id="ARBA00022679"/>
    </source>
</evidence>
<evidence type="ECO:0000313" key="18">
    <source>
        <dbReference type="Ensembl" id="ENSSFAP00005024437.1"/>
    </source>
</evidence>
<proteinExistence type="inferred from homology"/>
<dbReference type="GO" id="GO:0001665">
    <property type="term" value="F:alpha-N-acetylgalactosaminide alpha-2,6-sialyltransferase activity"/>
    <property type="evidence" value="ECO:0007669"/>
    <property type="project" value="UniProtKB-EC"/>
</dbReference>
<keyword evidence="4" id="KW-0328">Glycosyltransferase</keyword>
<dbReference type="PANTHER" id="PTHR45941">
    <property type="entry name" value="ALPHA-N-ACETYLGALACTOSAMINIDE ALPHA-2,6-SIALYLTRANSFERASE 2-LIKE-RELATED"/>
    <property type="match status" value="1"/>
</dbReference>
<evidence type="ECO:0000256" key="9">
    <source>
        <dbReference type="ARBA" id="ARBA00023034"/>
    </source>
</evidence>
<comment type="catalytic activity">
    <reaction evidence="15">
        <text>a 3-O-[N-acetyl-alpha-neuraminyl-(2-&gt;3)-beta-D-galactosyl-(1-&gt;3)-N-acetyl-alpha-D-galactosaminyl]-L-threonyl-[protein] + CMP-N-acetyl-beta-neuraminate = a 3-O-{alpha-Neu5Ac-(2-&gt;3)-beta-D-Gal-(1-&gt;3)-[alpha-Neu5Ac-(2-&gt;6)]-alpha-D-GalNAc}-L-threonyl-[protein] + CMP + H(+)</text>
        <dbReference type="Rhea" id="RHEA:81659"/>
        <dbReference type="Rhea" id="RHEA-COMP:14417"/>
        <dbReference type="Rhea" id="RHEA-COMP:16763"/>
        <dbReference type="ChEBI" id="CHEBI:15378"/>
        <dbReference type="ChEBI" id="CHEBI:57812"/>
        <dbReference type="ChEBI" id="CHEBI:60377"/>
        <dbReference type="ChEBI" id="CHEBI:139598"/>
        <dbReference type="ChEBI" id="CHEBI:156398"/>
    </reaction>
    <physiologicalReaction direction="left-to-right" evidence="15">
        <dbReference type="Rhea" id="RHEA:81660"/>
    </physiologicalReaction>
</comment>
<reference evidence="18" key="2">
    <citation type="submission" date="2025-08" db="UniProtKB">
        <authorList>
            <consortium name="Ensembl"/>
        </authorList>
    </citation>
    <scope>IDENTIFICATION</scope>
</reference>
<evidence type="ECO:0000256" key="10">
    <source>
        <dbReference type="ARBA" id="ARBA00023136"/>
    </source>
</evidence>
<dbReference type="Proteomes" id="UP000472267">
    <property type="component" value="Chromosome 8"/>
</dbReference>
<evidence type="ECO:0000256" key="4">
    <source>
        <dbReference type="ARBA" id="ARBA00022676"/>
    </source>
</evidence>
<evidence type="ECO:0000256" key="15">
    <source>
        <dbReference type="ARBA" id="ARBA00050664"/>
    </source>
</evidence>
<keyword evidence="12" id="KW-0325">Glycoprotein</keyword>
<keyword evidence="7" id="KW-0735">Signal-anchor</keyword>
<reference evidence="18" key="1">
    <citation type="submission" date="2019-06" db="EMBL/GenBank/DDBJ databases">
        <authorList>
            <consortium name="Wellcome Sanger Institute Data Sharing"/>
        </authorList>
    </citation>
    <scope>NUCLEOTIDE SEQUENCE [LARGE SCALE GENOMIC DNA]</scope>
</reference>
<evidence type="ECO:0000256" key="16">
    <source>
        <dbReference type="ARBA" id="ARBA00052285"/>
    </source>
</evidence>
<evidence type="ECO:0000256" key="2">
    <source>
        <dbReference type="ARBA" id="ARBA00004922"/>
    </source>
</evidence>
<keyword evidence="19" id="KW-1185">Reference proteome</keyword>
<name>A0A672H5U3_SALFA</name>
<evidence type="ECO:0000256" key="17">
    <source>
        <dbReference type="PIRSR" id="PIRSR005557-2"/>
    </source>
</evidence>
<evidence type="ECO:0000256" key="8">
    <source>
        <dbReference type="ARBA" id="ARBA00022989"/>
    </source>
</evidence>
<dbReference type="AlphaFoldDB" id="A0A672H5U3"/>
<keyword evidence="10" id="KW-0472">Membrane</keyword>
<organism evidence="18 19">
    <name type="scientific">Salarias fasciatus</name>
    <name type="common">Jewelled blenny</name>
    <name type="synonym">Blennius fasciatus</name>
    <dbReference type="NCBI Taxonomy" id="181472"/>
    <lineage>
        <taxon>Eukaryota</taxon>
        <taxon>Metazoa</taxon>
        <taxon>Chordata</taxon>
        <taxon>Craniata</taxon>
        <taxon>Vertebrata</taxon>
        <taxon>Euteleostomi</taxon>
        <taxon>Actinopterygii</taxon>
        <taxon>Neopterygii</taxon>
        <taxon>Teleostei</taxon>
        <taxon>Neoteleostei</taxon>
        <taxon>Acanthomorphata</taxon>
        <taxon>Ovalentaria</taxon>
        <taxon>Blenniimorphae</taxon>
        <taxon>Blenniiformes</taxon>
        <taxon>Blennioidei</taxon>
        <taxon>Blenniidae</taxon>
        <taxon>Salariinae</taxon>
        <taxon>Salarias</taxon>
    </lineage>
</organism>
<dbReference type="Ensembl" id="ENSSFAT00005025417.1">
    <property type="protein sequence ID" value="ENSSFAP00005024437.1"/>
    <property type="gene ID" value="ENSSFAG00005012585.1"/>
</dbReference>
<comment type="catalytic activity">
    <reaction evidence="13">
        <text>a beta-D-galactosyl-(1-&gt;3)-N-acetyl-alpha-D-galactosaminyl derivative + CMP-N-acetyl-beta-neuraminate = a beta-D-galactosyl-(1-&gt;3)-[N-acetyl-alpha-neuraminyl-(2-&gt;6)]-N-acetyl-alpha-D-galactosaminyl derivative + CMP + H(+)</text>
        <dbReference type="Rhea" id="RHEA:11136"/>
        <dbReference type="ChEBI" id="CHEBI:15378"/>
        <dbReference type="ChEBI" id="CHEBI:57812"/>
        <dbReference type="ChEBI" id="CHEBI:60377"/>
        <dbReference type="ChEBI" id="CHEBI:133470"/>
        <dbReference type="ChEBI" id="CHEBI:140764"/>
        <dbReference type="EC" id="2.4.3.3"/>
    </reaction>
    <physiologicalReaction direction="left-to-right" evidence="13">
        <dbReference type="Rhea" id="RHEA:11137"/>
    </physiologicalReaction>
</comment>
<comment type="catalytic activity">
    <reaction evidence="16">
        <text>a 3-O-[N-acetyl-alpha-D-galactosaminyl]-L-threonyl-[protein] + CMP-N-acetyl-beta-neuraminate = a 3-O-[N-acetyl-alpha-neuraminosyl-(2-&gt;6)-N-acetyl-alpha-D-galactosaminyl]-L-threonyl-[protein] + CMP + H(+)</text>
        <dbReference type="Rhea" id="RHEA:81643"/>
        <dbReference type="Rhea" id="RHEA-COMP:11689"/>
        <dbReference type="Rhea" id="RHEA-COMP:19720"/>
        <dbReference type="ChEBI" id="CHEBI:15378"/>
        <dbReference type="ChEBI" id="CHEBI:57812"/>
        <dbReference type="ChEBI" id="CHEBI:60377"/>
        <dbReference type="ChEBI" id="CHEBI:87075"/>
        <dbReference type="ChEBI" id="CHEBI:231970"/>
    </reaction>
    <physiologicalReaction direction="left-to-right" evidence="16">
        <dbReference type="Rhea" id="RHEA:81644"/>
    </physiologicalReaction>
</comment>
<protein>
    <recommendedName>
        <fullName evidence="14">alpha-N-acetylgalactosaminide alpha-2,6-sialyltransferase</fullName>
        <ecNumber evidence="14">2.4.3.3</ecNumber>
    </recommendedName>
</protein>
<comment type="pathway">
    <text evidence="2">Protein modification; protein glycosylation.</text>
</comment>
<evidence type="ECO:0000256" key="11">
    <source>
        <dbReference type="ARBA" id="ARBA00023157"/>
    </source>
</evidence>
<evidence type="ECO:0000256" key="7">
    <source>
        <dbReference type="ARBA" id="ARBA00022968"/>
    </source>
</evidence>
<evidence type="ECO:0000313" key="19">
    <source>
        <dbReference type="Proteomes" id="UP000472267"/>
    </source>
</evidence>
<dbReference type="GO" id="GO:0000139">
    <property type="term" value="C:Golgi membrane"/>
    <property type="evidence" value="ECO:0007669"/>
    <property type="project" value="UniProtKB-SubCell"/>
</dbReference>
<evidence type="ECO:0000256" key="13">
    <source>
        <dbReference type="ARBA" id="ARBA00036348"/>
    </source>
</evidence>
<accession>A0A672H5U3</accession>
<dbReference type="PIRSF" id="PIRSF005557">
    <property type="entry name" value="Sialyl_trans"/>
    <property type="match status" value="1"/>
</dbReference>
<comment type="similarity">
    <text evidence="3">Belongs to the glycosyltransferase 29 family.</text>
</comment>
<dbReference type="InterPro" id="IPR038578">
    <property type="entry name" value="GT29-like_sf"/>
</dbReference>
<sequence>MFRKAFLPNIRLFLHKDNINVSEWNRLSHFNKPLLLPRPGGDGCVRCAVVGTGGILNGSRMGQADKRLILMSFSNRVNGAMTTGFEADVGHRTSVYVHSAHSIVKSPQLLKKFGYKSAPHDEGIKYVMMPEAMKDFQWLEGLLKGTNVTSGPYCNQIQIRVFCFNFFLIAHRFLMSMKMESKHWSVVRPTNGAFTLFLALHTCDIVNTYGFMTDDYKKYSDYYVQKTVMKKNVHHAHHDYELELNLWKKLHERKIMKLYQRKKQKH</sequence>
<dbReference type="EC" id="2.4.3.3" evidence="14"/>
<dbReference type="OMA" id="WFRERFI"/>
<reference evidence="18" key="3">
    <citation type="submission" date="2025-09" db="UniProtKB">
        <authorList>
            <consortium name="Ensembl"/>
        </authorList>
    </citation>
    <scope>IDENTIFICATION</scope>
</reference>
<feature type="disulfide bond" evidence="17">
    <location>
        <begin position="47"/>
        <end position="203"/>
    </location>
</feature>